<gene>
    <name evidence="3" type="ORF">KI688_004771</name>
</gene>
<name>A0A9P7XKX1_9FUNG</name>
<feature type="compositionally biased region" description="Polar residues" evidence="2">
    <location>
        <begin position="252"/>
        <end position="265"/>
    </location>
</feature>
<dbReference type="Proteomes" id="UP000707451">
    <property type="component" value="Unassembled WGS sequence"/>
</dbReference>
<accession>A0A9P7XKX1</accession>
<evidence type="ECO:0000256" key="1">
    <source>
        <dbReference type="SAM" id="Coils"/>
    </source>
</evidence>
<keyword evidence="4" id="KW-1185">Reference proteome</keyword>
<feature type="coiled-coil region" evidence="1">
    <location>
        <begin position="130"/>
        <end position="171"/>
    </location>
</feature>
<dbReference type="EMBL" id="JAHRHY010000017">
    <property type="protein sequence ID" value="KAG9063170.1"/>
    <property type="molecule type" value="Genomic_DNA"/>
</dbReference>
<sequence length="265" mass="30552">MTNDAPQDQQPQLHHHHHHQQEHQQDFKQKLEALYSQSKSWFDRQKQDLENLEAHQHDINQINLESIANVKANLQLTRSDVAFLRTNIRTLDEHIDDLRMLVDKNKQLSTIQIETVAQLKLERASLLAYQKTLHQRAEKLEADLAAMTLRIEALGRQLSRLKREVREHKEAPGHSTATTVAEEDRRAQEIQRILSTIHGYEAVHAYALERIPPPPPSSDLSQKPFQAQDQYRENSNLAAATSAPFDCRHYIDNSSGNNNSIRKHA</sequence>
<keyword evidence="1" id="KW-0175">Coiled coil</keyword>
<comment type="caution">
    <text evidence="3">The sequence shown here is derived from an EMBL/GenBank/DDBJ whole genome shotgun (WGS) entry which is preliminary data.</text>
</comment>
<dbReference type="AlphaFoldDB" id="A0A9P7XKX1"/>
<evidence type="ECO:0000313" key="4">
    <source>
        <dbReference type="Proteomes" id="UP000707451"/>
    </source>
</evidence>
<dbReference type="OrthoDB" id="2445056at2759"/>
<feature type="region of interest" description="Disordered" evidence="2">
    <location>
        <begin position="209"/>
        <end position="265"/>
    </location>
</feature>
<protein>
    <submittedName>
        <fullName evidence="3">Uncharacterized protein</fullName>
    </submittedName>
</protein>
<evidence type="ECO:0000256" key="2">
    <source>
        <dbReference type="SAM" id="MobiDB-lite"/>
    </source>
</evidence>
<feature type="compositionally biased region" description="Polar residues" evidence="2">
    <location>
        <begin position="218"/>
        <end position="239"/>
    </location>
</feature>
<feature type="region of interest" description="Disordered" evidence="2">
    <location>
        <begin position="1"/>
        <end position="29"/>
    </location>
</feature>
<proteinExistence type="predicted"/>
<reference evidence="3" key="1">
    <citation type="submission" date="2021-06" db="EMBL/GenBank/DDBJ databases">
        <title>Genome Sequence of Mortierella hyaline Strain SCG-10, a Cold-Adapted, Nitrate-Reducing Fungus Isolated from Soil in Minnesota, USA.</title>
        <authorList>
            <person name="Aldossari N."/>
        </authorList>
    </citation>
    <scope>NUCLEOTIDE SEQUENCE</scope>
    <source>
        <strain evidence="3">SCG-10</strain>
    </source>
</reference>
<organism evidence="3 4">
    <name type="scientific">Linnemannia hyalina</name>
    <dbReference type="NCBI Taxonomy" id="64524"/>
    <lineage>
        <taxon>Eukaryota</taxon>
        <taxon>Fungi</taxon>
        <taxon>Fungi incertae sedis</taxon>
        <taxon>Mucoromycota</taxon>
        <taxon>Mortierellomycotina</taxon>
        <taxon>Mortierellomycetes</taxon>
        <taxon>Mortierellales</taxon>
        <taxon>Mortierellaceae</taxon>
        <taxon>Linnemannia</taxon>
    </lineage>
</organism>
<evidence type="ECO:0000313" key="3">
    <source>
        <dbReference type="EMBL" id="KAG9063170.1"/>
    </source>
</evidence>